<organism evidence="1 2">
    <name type="scientific">Sphingomonas insulae</name>
    <dbReference type="NCBI Taxonomy" id="424800"/>
    <lineage>
        <taxon>Bacteria</taxon>
        <taxon>Pseudomonadati</taxon>
        <taxon>Pseudomonadota</taxon>
        <taxon>Alphaproteobacteria</taxon>
        <taxon>Sphingomonadales</taxon>
        <taxon>Sphingomonadaceae</taxon>
        <taxon>Sphingomonas</taxon>
    </lineage>
</organism>
<protein>
    <submittedName>
        <fullName evidence="1">Uncharacterized protein</fullName>
    </submittedName>
</protein>
<proteinExistence type="predicted"/>
<comment type="caution">
    <text evidence="1">The sequence shown here is derived from an EMBL/GenBank/DDBJ whole genome shotgun (WGS) entry which is preliminary data.</text>
</comment>
<keyword evidence="2" id="KW-1185">Reference proteome</keyword>
<evidence type="ECO:0000313" key="1">
    <source>
        <dbReference type="EMBL" id="GAA0677958.1"/>
    </source>
</evidence>
<accession>A0ABN1I0I9</accession>
<reference evidence="1 2" key="1">
    <citation type="journal article" date="2019" name="Int. J. Syst. Evol. Microbiol.">
        <title>The Global Catalogue of Microorganisms (GCM) 10K type strain sequencing project: providing services to taxonomists for standard genome sequencing and annotation.</title>
        <authorList>
            <consortium name="The Broad Institute Genomics Platform"/>
            <consortium name="The Broad Institute Genome Sequencing Center for Infectious Disease"/>
            <person name="Wu L."/>
            <person name="Ma J."/>
        </authorList>
    </citation>
    <scope>NUCLEOTIDE SEQUENCE [LARGE SCALE GENOMIC DNA]</scope>
    <source>
        <strain evidence="1 2">JCM 14603</strain>
    </source>
</reference>
<gene>
    <name evidence="1" type="ORF">GCM10009102_33060</name>
</gene>
<evidence type="ECO:0000313" key="2">
    <source>
        <dbReference type="Proteomes" id="UP001500238"/>
    </source>
</evidence>
<sequence length="67" mass="6861">MVVAKLFQLFQPIGGRGASILADLVCAAIVVGSIDAAAPAMPEPKMLRRLIGILILSLSCAASIRAA</sequence>
<name>A0ABN1I0I9_9SPHN</name>
<dbReference type="EMBL" id="BAAAES010000022">
    <property type="protein sequence ID" value="GAA0677958.1"/>
    <property type="molecule type" value="Genomic_DNA"/>
</dbReference>
<dbReference type="Proteomes" id="UP001500238">
    <property type="component" value="Unassembled WGS sequence"/>
</dbReference>